<dbReference type="Pfam" id="PF25597">
    <property type="entry name" value="SH3_retrovirus"/>
    <property type="match status" value="1"/>
</dbReference>
<feature type="compositionally biased region" description="Basic and acidic residues" evidence="2">
    <location>
        <begin position="409"/>
        <end position="422"/>
    </location>
</feature>
<dbReference type="Gene3D" id="4.10.60.10">
    <property type="entry name" value="Zinc finger, CCHC-type"/>
    <property type="match status" value="1"/>
</dbReference>
<gene>
    <name evidence="4" type="ORF">FSB_LOCUS27711</name>
</gene>
<dbReference type="InterPro" id="IPR036397">
    <property type="entry name" value="RNaseH_sf"/>
</dbReference>
<dbReference type="InterPro" id="IPR012337">
    <property type="entry name" value="RNaseH-like_sf"/>
</dbReference>
<feature type="domain" description="CCHC-type" evidence="3">
    <location>
        <begin position="128"/>
        <end position="144"/>
    </location>
</feature>
<dbReference type="GO" id="GO:0003676">
    <property type="term" value="F:nucleic acid binding"/>
    <property type="evidence" value="ECO:0007669"/>
    <property type="project" value="InterPro"/>
</dbReference>
<reference evidence="4" key="1">
    <citation type="submission" date="2018-02" db="EMBL/GenBank/DDBJ databases">
        <authorList>
            <person name="Cohen D.B."/>
            <person name="Kent A.D."/>
        </authorList>
    </citation>
    <scope>NUCLEOTIDE SEQUENCE</scope>
</reference>
<dbReference type="Pfam" id="PF13976">
    <property type="entry name" value="gag_pre-integrs"/>
    <property type="match status" value="1"/>
</dbReference>
<dbReference type="SUPFAM" id="SSF56672">
    <property type="entry name" value="DNA/RNA polymerases"/>
    <property type="match status" value="1"/>
</dbReference>
<dbReference type="SUPFAM" id="SSF57756">
    <property type="entry name" value="Retrovirus zinc finger-like domains"/>
    <property type="match status" value="1"/>
</dbReference>
<evidence type="ECO:0000256" key="2">
    <source>
        <dbReference type="SAM" id="MobiDB-lite"/>
    </source>
</evidence>
<dbReference type="InterPro" id="IPR001878">
    <property type="entry name" value="Znf_CCHC"/>
</dbReference>
<dbReference type="PANTHER" id="PTHR11439:SF491">
    <property type="entry name" value="INTEGRASE CATALYTIC DOMAIN-CONTAINING PROTEIN"/>
    <property type="match status" value="1"/>
</dbReference>
<keyword evidence="1" id="KW-0862">Zinc</keyword>
<dbReference type="InterPro" id="IPR025724">
    <property type="entry name" value="GAG-pre-integrase_dom"/>
</dbReference>
<dbReference type="SMART" id="SM00343">
    <property type="entry name" value="ZnF_C2HC"/>
    <property type="match status" value="1"/>
</dbReference>
<feature type="compositionally biased region" description="Basic and acidic residues" evidence="2">
    <location>
        <begin position="384"/>
        <end position="395"/>
    </location>
</feature>
<dbReference type="Pfam" id="PF00098">
    <property type="entry name" value="zf-CCHC"/>
    <property type="match status" value="1"/>
</dbReference>
<dbReference type="EMBL" id="OIVN01002013">
    <property type="protein sequence ID" value="SPC99829.1"/>
    <property type="molecule type" value="Genomic_DNA"/>
</dbReference>
<keyword evidence="1" id="KW-0863">Zinc-finger</keyword>
<dbReference type="PROSITE" id="PS50158">
    <property type="entry name" value="ZF_CCHC"/>
    <property type="match status" value="1"/>
</dbReference>
<dbReference type="GO" id="GO:0008270">
    <property type="term" value="F:zinc ion binding"/>
    <property type="evidence" value="ECO:0007669"/>
    <property type="project" value="UniProtKB-KW"/>
</dbReference>
<dbReference type="Pfam" id="PF14223">
    <property type="entry name" value="Retrotran_gag_2"/>
    <property type="match status" value="1"/>
</dbReference>
<name>A0A2N9GK61_FAGSY</name>
<evidence type="ECO:0000313" key="4">
    <source>
        <dbReference type="EMBL" id="SPC99829.1"/>
    </source>
</evidence>
<protein>
    <recommendedName>
        <fullName evidence="3">CCHC-type domain-containing protein</fullName>
    </recommendedName>
</protein>
<accession>A0A2N9GK61</accession>
<organism evidence="4">
    <name type="scientific">Fagus sylvatica</name>
    <name type="common">Beechnut</name>
    <dbReference type="NCBI Taxonomy" id="28930"/>
    <lineage>
        <taxon>Eukaryota</taxon>
        <taxon>Viridiplantae</taxon>
        <taxon>Streptophyta</taxon>
        <taxon>Embryophyta</taxon>
        <taxon>Tracheophyta</taxon>
        <taxon>Spermatophyta</taxon>
        <taxon>Magnoliopsida</taxon>
        <taxon>eudicotyledons</taxon>
        <taxon>Gunneridae</taxon>
        <taxon>Pentapetalae</taxon>
        <taxon>rosids</taxon>
        <taxon>fabids</taxon>
        <taxon>Fagales</taxon>
        <taxon>Fagaceae</taxon>
        <taxon>Fagus</taxon>
    </lineage>
</organism>
<dbReference type="AlphaFoldDB" id="A0A2N9GK61"/>
<dbReference type="PANTHER" id="PTHR11439">
    <property type="entry name" value="GAG-POL-RELATED RETROTRANSPOSON"/>
    <property type="match status" value="1"/>
</dbReference>
<dbReference type="CDD" id="cd09272">
    <property type="entry name" value="RNase_HI_RT_Ty1"/>
    <property type="match status" value="1"/>
</dbReference>
<dbReference type="InterPro" id="IPR043502">
    <property type="entry name" value="DNA/RNA_pol_sf"/>
</dbReference>
<dbReference type="InterPro" id="IPR057670">
    <property type="entry name" value="SH3_retrovirus"/>
</dbReference>
<dbReference type="InterPro" id="IPR036875">
    <property type="entry name" value="Znf_CCHC_sf"/>
</dbReference>
<evidence type="ECO:0000256" key="1">
    <source>
        <dbReference type="PROSITE-ProRule" id="PRU00047"/>
    </source>
</evidence>
<dbReference type="Gene3D" id="3.30.420.10">
    <property type="entry name" value="Ribonuclease H-like superfamily/Ribonuclease H"/>
    <property type="match status" value="1"/>
</dbReference>
<feature type="region of interest" description="Disordered" evidence="2">
    <location>
        <begin position="85"/>
        <end position="122"/>
    </location>
</feature>
<sequence>MAINASIATIGLVKFDGIGNFGLWQRRVKDLLVDQGLVKDEEKAMMLLTSLSASYEHLVTTLLYGKETLELEEVSGALLDHYQRKHKDSAESSGEGLVVKGYQDRGRKKDKDDKSARGRSKSKSKTVKCYKCQKNGHIKRECPEWNKGKEESSTSVNVVANSESDGDMPSVSSSTDGQKISSNIYKLLGNTILGGVAAVAESEDDDTLLWHMRLGHMSERGCDLKLPHTRQRKAWVYFLKNKSETFAKFKIWKAEVENQTGRKIKCLRTDNGTEYKDDDFLKFCEEHEAVDMVCYIINRSPRVALDGKVAEKVWTGQEIDYSFMRIFGCPAYVHISGEDRSKLDPKSKKCIFLGFKKGVKGYKLWDPVAQKVVISRDVELDELKSQSDEELHSNDQEQDTPDQIGQNATKDHRSAIESSEKDKWMEAMVEENESLSKNKTLELTELPKGKKPIGCKSGFGIGTTGCEDGFPSWEFGGRDVKTAFLHGNLKEEIFMVQPEGFKQPEFEMKDLGAVKKILGTEIYKDIEARKLWLSQKNYIRKVLEKFSMLDAKLVSTPLANHFRLSGSQCPKNEEEIENMSKVPYASTVGCLMYAMVCTRPDLAHAMSTVSRYMANPGREHWNAVKWIFRYLKGTAEHGILFSRQLGTNSVVGYVDADYAGEVDDRRSITGYVFTLSEGSICWKSILQSIVAMSTTEAEYMVVAEAAKEVLWLKGLVKELGLNQGGVKMHCDSQSVIYLAKNQVYHARTKHINVRFHKIRELIVTGDIVLEKVHTSENAVDMLTKPVTTAKFKHCLDLVNVSSL</sequence>
<feature type="region of interest" description="Disordered" evidence="2">
    <location>
        <begin position="384"/>
        <end position="422"/>
    </location>
</feature>
<proteinExistence type="predicted"/>
<evidence type="ECO:0000259" key="3">
    <source>
        <dbReference type="PROSITE" id="PS50158"/>
    </source>
</evidence>
<dbReference type="SUPFAM" id="SSF53098">
    <property type="entry name" value="Ribonuclease H-like"/>
    <property type="match status" value="1"/>
</dbReference>
<feature type="compositionally biased region" description="Basic and acidic residues" evidence="2">
    <location>
        <begin position="102"/>
        <end position="116"/>
    </location>
</feature>
<keyword evidence="1" id="KW-0479">Metal-binding</keyword>